<keyword evidence="2" id="KW-0614">Plasmid</keyword>
<feature type="region of interest" description="Disordered" evidence="1">
    <location>
        <begin position="1"/>
        <end position="21"/>
    </location>
</feature>
<reference evidence="3" key="1">
    <citation type="submission" date="2021-07" db="EMBL/GenBank/DDBJ databases">
        <authorList>
            <person name="Qin Y."/>
        </authorList>
    </citation>
    <scope>NUCLEOTIDE SEQUENCE</scope>
    <source>
        <strain evidence="3">Sg53</strain>
        <plasmid evidence="2">p5303</plasmid>
    </source>
</reference>
<sequence length="179" mass="20222">MNDFQVTLADDEKKKPAKSKPFEHSKVDMIELPRSNALTEKTVRVVSHKVFSSKAFDAKFYDVLAALLGYKEKGSAEVLEYLSGNVLPGNLVVVTLRELSTKFNVSITWVARIFDRLQIDGFVAKKSQGIWTVSDEYLKLTKKPTNRTQFVIDIEEVPEQIEMFEKDGSINIDGSVAKF</sequence>
<protein>
    <submittedName>
        <fullName evidence="3">NAD(P) transhydrogenase alpha subunit</fullName>
    </submittedName>
</protein>
<name>A0A8G0RLK1_9STRE</name>
<dbReference type="RefSeq" id="WP_105202268.1">
    <property type="nucleotide sequence ID" value="NZ_MZ503509.1"/>
</dbReference>
<feature type="compositionally biased region" description="Basic and acidic residues" evidence="1">
    <location>
        <begin position="10"/>
        <end position="21"/>
    </location>
</feature>
<evidence type="ECO:0000313" key="3">
    <source>
        <dbReference type="EMBL" id="QYX29001.1"/>
    </source>
</evidence>
<evidence type="ECO:0000313" key="2">
    <source>
        <dbReference type="EMBL" id="QYL33241.1"/>
    </source>
</evidence>
<organism evidence="3">
    <name type="scientific">Streptococcus gallolyticus</name>
    <dbReference type="NCBI Taxonomy" id="315405"/>
    <lineage>
        <taxon>Bacteria</taxon>
        <taxon>Bacillati</taxon>
        <taxon>Bacillota</taxon>
        <taxon>Bacilli</taxon>
        <taxon>Lactobacillales</taxon>
        <taxon>Streptococcaceae</taxon>
        <taxon>Streptococcus</taxon>
    </lineage>
</organism>
<dbReference type="EMBL" id="MZ503511">
    <property type="protein sequence ID" value="QYX29001.1"/>
    <property type="molecule type" value="Genomic_DNA"/>
</dbReference>
<proteinExistence type="predicted"/>
<accession>A0A8G0RLK1</accession>
<dbReference type="EMBL" id="MZ503509">
    <property type="protein sequence ID" value="QYL33241.1"/>
    <property type="molecule type" value="Genomic_DNA"/>
</dbReference>
<geneLocation type="plasmid" evidence="2">
    <name>p5303</name>
</geneLocation>
<evidence type="ECO:0000256" key="1">
    <source>
        <dbReference type="SAM" id="MobiDB-lite"/>
    </source>
</evidence>
<dbReference type="AlphaFoldDB" id="A0A8G0RLK1"/>